<dbReference type="PANTHER" id="PTHR43065:SF42">
    <property type="entry name" value="TWO-COMPONENT SENSOR PPRA"/>
    <property type="match status" value="1"/>
</dbReference>
<keyword evidence="5" id="KW-1185">Reference proteome</keyword>
<dbReference type="Proteomes" id="UP001549110">
    <property type="component" value="Unassembled WGS sequence"/>
</dbReference>
<evidence type="ECO:0000313" key="5">
    <source>
        <dbReference type="Proteomes" id="UP001549110"/>
    </source>
</evidence>
<dbReference type="Pfam" id="PF02518">
    <property type="entry name" value="HATPase_c"/>
    <property type="match status" value="1"/>
</dbReference>
<keyword evidence="4" id="KW-0808">Transferase</keyword>
<evidence type="ECO:0000256" key="2">
    <source>
        <dbReference type="ARBA" id="ARBA00012438"/>
    </source>
</evidence>
<evidence type="ECO:0000256" key="1">
    <source>
        <dbReference type="ARBA" id="ARBA00000085"/>
    </source>
</evidence>
<dbReference type="PRINTS" id="PR00344">
    <property type="entry name" value="BCTRLSENSOR"/>
</dbReference>
<dbReference type="InterPro" id="IPR003594">
    <property type="entry name" value="HATPase_dom"/>
</dbReference>
<proteinExistence type="predicted"/>
<dbReference type="RefSeq" id="WP_331928833.1">
    <property type="nucleotide sequence ID" value="NZ_JBEPLU010000001.1"/>
</dbReference>
<dbReference type="InterPro" id="IPR036890">
    <property type="entry name" value="HATPase_C_sf"/>
</dbReference>
<dbReference type="Gene3D" id="3.30.565.10">
    <property type="entry name" value="Histidine kinase-like ATPase, C-terminal domain"/>
    <property type="match status" value="1"/>
</dbReference>
<evidence type="ECO:0000313" key="4">
    <source>
        <dbReference type="EMBL" id="MET3525553.1"/>
    </source>
</evidence>
<dbReference type="InterPro" id="IPR004358">
    <property type="entry name" value="Sig_transdc_His_kin-like_C"/>
</dbReference>
<organism evidence="4 5">
    <name type="scientific">Phenylobacterium koreense</name>
    <dbReference type="NCBI Taxonomy" id="266125"/>
    <lineage>
        <taxon>Bacteria</taxon>
        <taxon>Pseudomonadati</taxon>
        <taxon>Pseudomonadota</taxon>
        <taxon>Alphaproteobacteria</taxon>
        <taxon>Caulobacterales</taxon>
        <taxon>Caulobacteraceae</taxon>
        <taxon>Phenylobacterium</taxon>
    </lineage>
</organism>
<evidence type="ECO:0000259" key="3">
    <source>
        <dbReference type="PROSITE" id="PS50109"/>
    </source>
</evidence>
<comment type="caution">
    <text evidence="4">The sequence shown here is derived from an EMBL/GenBank/DDBJ whole genome shotgun (WGS) entry which is preliminary data.</text>
</comment>
<dbReference type="EC" id="2.7.13.3" evidence="2"/>
<dbReference type="SMART" id="SM00387">
    <property type="entry name" value="HATPase_c"/>
    <property type="match status" value="1"/>
</dbReference>
<dbReference type="InterPro" id="IPR005467">
    <property type="entry name" value="His_kinase_dom"/>
</dbReference>
<name>A0ABV2EEU6_9CAUL</name>
<dbReference type="PANTHER" id="PTHR43065">
    <property type="entry name" value="SENSOR HISTIDINE KINASE"/>
    <property type="match status" value="1"/>
</dbReference>
<dbReference type="GO" id="GO:0016301">
    <property type="term" value="F:kinase activity"/>
    <property type="evidence" value="ECO:0007669"/>
    <property type="project" value="UniProtKB-KW"/>
</dbReference>
<comment type="catalytic activity">
    <reaction evidence="1">
        <text>ATP + protein L-histidine = ADP + protein N-phospho-L-histidine.</text>
        <dbReference type="EC" id="2.7.13.3"/>
    </reaction>
</comment>
<dbReference type="PROSITE" id="PS50109">
    <property type="entry name" value="HIS_KIN"/>
    <property type="match status" value="1"/>
</dbReference>
<sequence length="254" mass="26837">MQGWRYAAPSIGSAVAPEGLPGSAGIVHDLGNLIQIAASAVNIIGRNSRTWRDPSLEPALARARTALERASDLVRQTASAIRVPDVQMRATTELQHLPSCLAEIDGLIRWVCDPDITLSIDAPDDLPPICCNRIELQSAVLNLAINARDAMPEGGALAIRAREATGGAALELSITDNGQGMSPSVLAQAFRPYFTTKPEGRGSGLGLAMVKRFAQEANGEVEITSAPGRGARVTLRLPTARFGSSAHDASNTRR</sequence>
<keyword evidence="4" id="KW-0418">Kinase</keyword>
<dbReference type="EMBL" id="JBEPLU010000001">
    <property type="protein sequence ID" value="MET3525553.1"/>
    <property type="molecule type" value="Genomic_DNA"/>
</dbReference>
<accession>A0ABV2EEU6</accession>
<reference evidence="4 5" key="1">
    <citation type="submission" date="2024-06" db="EMBL/GenBank/DDBJ databases">
        <title>Genomic Encyclopedia of Type Strains, Phase IV (KMG-IV): sequencing the most valuable type-strain genomes for metagenomic binning, comparative biology and taxonomic classification.</title>
        <authorList>
            <person name="Goeker M."/>
        </authorList>
    </citation>
    <scope>NUCLEOTIDE SEQUENCE [LARGE SCALE GENOMIC DNA]</scope>
    <source>
        <strain evidence="4 5">DSM 17809</strain>
    </source>
</reference>
<feature type="domain" description="Histidine kinase" evidence="3">
    <location>
        <begin position="25"/>
        <end position="241"/>
    </location>
</feature>
<gene>
    <name evidence="4" type="ORF">ABID41_000648</name>
</gene>
<protein>
    <recommendedName>
        <fullName evidence="2">histidine kinase</fullName>
        <ecNumber evidence="2">2.7.13.3</ecNumber>
    </recommendedName>
</protein>
<dbReference type="SUPFAM" id="SSF55874">
    <property type="entry name" value="ATPase domain of HSP90 chaperone/DNA topoisomerase II/histidine kinase"/>
    <property type="match status" value="1"/>
</dbReference>